<evidence type="ECO:0000313" key="3">
    <source>
        <dbReference type="Proteomes" id="UP001057375"/>
    </source>
</evidence>
<organism evidence="2 3">
    <name type="scientific">Aduncisulcus paluster</name>
    <dbReference type="NCBI Taxonomy" id="2918883"/>
    <lineage>
        <taxon>Eukaryota</taxon>
        <taxon>Metamonada</taxon>
        <taxon>Carpediemonas-like organisms</taxon>
        <taxon>Aduncisulcus</taxon>
    </lineage>
</organism>
<name>A0ABQ5KBJ2_9EUKA</name>
<dbReference type="Proteomes" id="UP001057375">
    <property type="component" value="Unassembled WGS sequence"/>
</dbReference>
<protein>
    <submittedName>
        <fullName evidence="2">Uncharacterized protein</fullName>
    </submittedName>
</protein>
<accession>A0ABQ5KBJ2</accession>
<proteinExistence type="predicted"/>
<gene>
    <name evidence="2" type="ORF">ADUPG1_005346</name>
</gene>
<feature type="non-terminal residue" evidence="2">
    <location>
        <position position="94"/>
    </location>
</feature>
<dbReference type="EMBL" id="BQXS01008488">
    <property type="protein sequence ID" value="GKT29936.1"/>
    <property type="molecule type" value="Genomic_DNA"/>
</dbReference>
<comment type="caution">
    <text evidence="2">The sequence shown here is derived from an EMBL/GenBank/DDBJ whole genome shotgun (WGS) entry which is preliminary data.</text>
</comment>
<evidence type="ECO:0000313" key="2">
    <source>
        <dbReference type="EMBL" id="GKT29936.1"/>
    </source>
</evidence>
<evidence type="ECO:0000256" key="1">
    <source>
        <dbReference type="SAM" id="MobiDB-lite"/>
    </source>
</evidence>
<feature type="compositionally biased region" description="Basic and acidic residues" evidence="1">
    <location>
        <begin position="24"/>
        <end position="77"/>
    </location>
</feature>
<keyword evidence="3" id="KW-1185">Reference proteome</keyword>
<sequence length="94" mass="10938">MIEFPELLDILRQKEELECGGSDGKCENHSFGEETTKTKTEKKDEEEKEEEKGKSREEEKTEVKKDEGEKEIKQEIKEEFEEIPKSTAAQSQTK</sequence>
<reference evidence="2" key="1">
    <citation type="submission" date="2022-03" db="EMBL/GenBank/DDBJ databases">
        <title>Draft genome sequence of Aduncisulcus paluster, a free-living microaerophilic Fornicata.</title>
        <authorList>
            <person name="Yuyama I."/>
            <person name="Kume K."/>
            <person name="Tamura T."/>
            <person name="Inagaki Y."/>
            <person name="Hashimoto T."/>
        </authorList>
    </citation>
    <scope>NUCLEOTIDE SEQUENCE</scope>
    <source>
        <strain evidence="2">NY0171</strain>
    </source>
</reference>
<feature type="region of interest" description="Disordered" evidence="1">
    <location>
        <begin position="18"/>
        <end position="94"/>
    </location>
</feature>